<feature type="non-terminal residue" evidence="3">
    <location>
        <position position="1"/>
    </location>
</feature>
<comment type="caution">
    <text evidence="3">The sequence shown here is derived from an EMBL/GenBank/DDBJ whole genome shotgun (WGS) entry which is preliminary data.</text>
</comment>
<name>A0AAV4IW11_9GAST</name>
<evidence type="ECO:0000256" key="1">
    <source>
        <dbReference type="SAM" id="MobiDB-lite"/>
    </source>
</evidence>
<dbReference type="EMBL" id="BMAT01009732">
    <property type="protein sequence ID" value="GFS12696.1"/>
    <property type="molecule type" value="Genomic_DNA"/>
</dbReference>
<gene>
    <name evidence="3" type="ORF">ElyMa_004865500</name>
</gene>
<keyword evidence="4" id="KW-1185">Reference proteome</keyword>
<evidence type="ECO:0008006" key="5">
    <source>
        <dbReference type="Google" id="ProtNLM"/>
    </source>
</evidence>
<evidence type="ECO:0000313" key="4">
    <source>
        <dbReference type="Proteomes" id="UP000762676"/>
    </source>
</evidence>
<dbReference type="AlphaFoldDB" id="A0AAV4IW11"/>
<keyword evidence="2" id="KW-1133">Transmembrane helix</keyword>
<sequence>VGIVLYNPLGLGWDQTEVTYVNLAGIHFLWHLLANLAVAMTTSTITALAFRQAIDNNSGLSQMTLKSSYDDFIMHPPPPLHTRTITTTTQPPTTATATATTTTAAATATAKHNSRK</sequence>
<keyword evidence="2" id="KW-0472">Membrane</keyword>
<reference evidence="3 4" key="1">
    <citation type="journal article" date="2021" name="Elife">
        <title>Chloroplast acquisition without the gene transfer in kleptoplastic sea slugs, Plakobranchus ocellatus.</title>
        <authorList>
            <person name="Maeda T."/>
            <person name="Takahashi S."/>
            <person name="Yoshida T."/>
            <person name="Shimamura S."/>
            <person name="Takaki Y."/>
            <person name="Nagai Y."/>
            <person name="Toyoda A."/>
            <person name="Suzuki Y."/>
            <person name="Arimoto A."/>
            <person name="Ishii H."/>
            <person name="Satoh N."/>
            <person name="Nishiyama T."/>
            <person name="Hasebe M."/>
            <person name="Maruyama T."/>
            <person name="Minagawa J."/>
            <person name="Obokata J."/>
            <person name="Shigenobu S."/>
        </authorList>
    </citation>
    <scope>NUCLEOTIDE SEQUENCE [LARGE SCALE GENOMIC DNA]</scope>
</reference>
<keyword evidence="2" id="KW-0812">Transmembrane</keyword>
<organism evidence="3 4">
    <name type="scientific">Elysia marginata</name>
    <dbReference type="NCBI Taxonomy" id="1093978"/>
    <lineage>
        <taxon>Eukaryota</taxon>
        <taxon>Metazoa</taxon>
        <taxon>Spiralia</taxon>
        <taxon>Lophotrochozoa</taxon>
        <taxon>Mollusca</taxon>
        <taxon>Gastropoda</taxon>
        <taxon>Heterobranchia</taxon>
        <taxon>Euthyneura</taxon>
        <taxon>Panpulmonata</taxon>
        <taxon>Sacoglossa</taxon>
        <taxon>Placobranchoidea</taxon>
        <taxon>Plakobranchidae</taxon>
        <taxon>Elysia</taxon>
    </lineage>
</organism>
<evidence type="ECO:0000256" key="2">
    <source>
        <dbReference type="SAM" id="Phobius"/>
    </source>
</evidence>
<dbReference type="Proteomes" id="UP000762676">
    <property type="component" value="Unassembled WGS sequence"/>
</dbReference>
<feature type="region of interest" description="Disordered" evidence="1">
    <location>
        <begin position="80"/>
        <end position="116"/>
    </location>
</feature>
<feature type="compositionally biased region" description="Low complexity" evidence="1">
    <location>
        <begin position="81"/>
        <end position="110"/>
    </location>
</feature>
<evidence type="ECO:0000313" key="3">
    <source>
        <dbReference type="EMBL" id="GFS12696.1"/>
    </source>
</evidence>
<feature type="transmembrane region" description="Helical" evidence="2">
    <location>
        <begin position="28"/>
        <end position="50"/>
    </location>
</feature>
<accession>A0AAV4IW11</accession>
<protein>
    <recommendedName>
        <fullName evidence="5">Transmembrane protein</fullName>
    </recommendedName>
</protein>
<proteinExistence type="predicted"/>